<comment type="caution">
    <text evidence="2">The sequence shown here is derived from an EMBL/GenBank/DDBJ whole genome shotgun (WGS) entry which is preliminary data.</text>
</comment>
<evidence type="ECO:0000259" key="1">
    <source>
        <dbReference type="PROSITE" id="PS51165"/>
    </source>
</evidence>
<gene>
    <name evidence="2" type="ORF">S01H4_04393</name>
</gene>
<proteinExistence type="predicted"/>
<protein>
    <recommendedName>
        <fullName evidence="1">THUMP domain-containing protein</fullName>
    </recommendedName>
</protein>
<dbReference type="EMBL" id="BART01001171">
    <property type="protein sequence ID" value="GAG63755.1"/>
    <property type="molecule type" value="Genomic_DNA"/>
</dbReference>
<dbReference type="PANTHER" id="PTHR13452:SF10">
    <property type="entry name" value="THUMP DOMAIN-CONTAINING PROTEIN 1"/>
    <property type="match status" value="1"/>
</dbReference>
<dbReference type="PROSITE" id="PS51165">
    <property type="entry name" value="THUMP"/>
    <property type="match status" value="1"/>
</dbReference>
<dbReference type="Gene3D" id="3.30.2300.10">
    <property type="entry name" value="THUMP superfamily"/>
    <property type="match status" value="1"/>
</dbReference>
<dbReference type="InterPro" id="IPR004114">
    <property type="entry name" value="THUMP_dom"/>
</dbReference>
<organism evidence="2">
    <name type="scientific">marine sediment metagenome</name>
    <dbReference type="NCBI Taxonomy" id="412755"/>
    <lineage>
        <taxon>unclassified sequences</taxon>
        <taxon>metagenomes</taxon>
        <taxon>ecological metagenomes</taxon>
    </lineage>
</organism>
<dbReference type="SUPFAM" id="SSF143437">
    <property type="entry name" value="THUMP domain-like"/>
    <property type="match status" value="1"/>
</dbReference>
<name>X0Z378_9ZZZZ</name>
<dbReference type="InterPro" id="IPR040183">
    <property type="entry name" value="THUMPD1-like"/>
</dbReference>
<reference evidence="2" key="1">
    <citation type="journal article" date="2014" name="Front. Microbiol.">
        <title>High frequency of phylogenetically diverse reductive dehalogenase-homologous genes in deep subseafloor sedimentary metagenomes.</title>
        <authorList>
            <person name="Kawai M."/>
            <person name="Futagami T."/>
            <person name="Toyoda A."/>
            <person name="Takaki Y."/>
            <person name="Nishi S."/>
            <person name="Hori S."/>
            <person name="Arai W."/>
            <person name="Tsubouchi T."/>
            <person name="Morono Y."/>
            <person name="Uchiyama I."/>
            <person name="Ito T."/>
            <person name="Fujiyama A."/>
            <person name="Inagaki F."/>
            <person name="Takami H."/>
        </authorList>
    </citation>
    <scope>NUCLEOTIDE SEQUENCE</scope>
    <source>
        <strain evidence="2">Expedition CK06-06</strain>
    </source>
</reference>
<dbReference type="GO" id="GO:0003723">
    <property type="term" value="F:RNA binding"/>
    <property type="evidence" value="ECO:0007669"/>
    <property type="project" value="InterPro"/>
</dbReference>
<dbReference type="GO" id="GO:0006400">
    <property type="term" value="P:tRNA modification"/>
    <property type="evidence" value="ECO:0007669"/>
    <property type="project" value="InterPro"/>
</dbReference>
<feature type="domain" description="THUMP" evidence="1">
    <location>
        <begin position="58"/>
        <end position="159"/>
    </location>
</feature>
<sequence>MNVKLIVTYDPAHIESSREKVANLLKEIKAKHEFLKSKYNGIFLVDVAKPREVVKKLKEISKNNRELFGKTYRYIPIDKWVKSEISDMQKAIKSLVPKIKKNEKWMMDVEKRYYAKHDYKELIIKLTDVVDRKEIDLKKPEKIIKVEIVGKNAGISLLEPDEFLIVS</sequence>
<accession>X0Z378</accession>
<dbReference type="AlphaFoldDB" id="X0Z378"/>
<evidence type="ECO:0000313" key="2">
    <source>
        <dbReference type="EMBL" id="GAG63755.1"/>
    </source>
</evidence>
<dbReference type="PANTHER" id="PTHR13452">
    <property type="entry name" value="THUMP DOMAIN CONTAINING PROTEIN 1-RELATED"/>
    <property type="match status" value="1"/>
</dbReference>